<dbReference type="AlphaFoldDB" id="A0A6N6RMQ9"/>
<dbReference type="Gene3D" id="1.20.120.450">
    <property type="entry name" value="dinb family like domain"/>
    <property type="match status" value="1"/>
</dbReference>
<sequence>MKYPIGKAQFSSELNNEIFTNAIHRIERLPAILKRQVEGLNADELQAQYRENSWTIQQVVHHIADSHMNGFVRTKWALSESKPVIKPYDEKKWTEQPDVLDLPIEVSLNLIESIHTRWTYLFRNLSEKELNKVFIHPDGNVEYKLFQHAEMYAWHGDHHLAHVKLALGISKL</sequence>
<accession>A0A6N6RMQ9</accession>
<dbReference type="SUPFAM" id="SSF109854">
    <property type="entry name" value="DinB/YfiT-like putative metalloenzymes"/>
    <property type="match status" value="1"/>
</dbReference>
<comment type="caution">
    <text evidence="2">The sequence shown here is derived from an EMBL/GenBank/DDBJ whole genome shotgun (WGS) entry which is preliminary data.</text>
</comment>
<dbReference type="Pfam" id="PF12867">
    <property type="entry name" value="DinB_2"/>
    <property type="match status" value="1"/>
</dbReference>
<dbReference type="RefSeq" id="WP_151666430.1">
    <property type="nucleotide sequence ID" value="NZ_WBVO01000001.1"/>
</dbReference>
<dbReference type="EMBL" id="WBVO01000001">
    <property type="protein sequence ID" value="KAB2814853.1"/>
    <property type="molecule type" value="Genomic_DNA"/>
</dbReference>
<protein>
    <submittedName>
        <fullName evidence="2">Putative metal-dependent hydrolase</fullName>
    </submittedName>
</protein>
<keyword evidence="2" id="KW-0378">Hydrolase</keyword>
<feature type="domain" description="DinB-like" evidence="1">
    <location>
        <begin position="27"/>
        <end position="162"/>
    </location>
</feature>
<dbReference type="OrthoDB" id="9796039at2"/>
<evidence type="ECO:0000313" key="3">
    <source>
        <dbReference type="Proteomes" id="UP000468650"/>
    </source>
</evidence>
<dbReference type="Proteomes" id="UP000468650">
    <property type="component" value="Unassembled WGS sequence"/>
</dbReference>
<gene>
    <name evidence="2" type="ORF">F8C67_03640</name>
</gene>
<keyword evidence="3" id="KW-1185">Reference proteome</keyword>
<reference evidence="2 3" key="1">
    <citation type="submission" date="2019-09" db="EMBL/GenBank/DDBJ databases">
        <title>Genomes of family Cryomorphaceae.</title>
        <authorList>
            <person name="Bowman J.P."/>
        </authorList>
    </citation>
    <scope>NUCLEOTIDE SEQUENCE [LARGE SCALE GENOMIC DNA]</scope>
    <source>
        <strain evidence="2 3">LMG 25704</strain>
    </source>
</reference>
<name>A0A6N6RMQ9_9FLAO</name>
<dbReference type="NCBIfam" id="NF009807">
    <property type="entry name" value="PRK13291.1"/>
    <property type="match status" value="1"/>
</dbReference>
<dbReference type="InterPro" id="IPR034660">
    <property type="entry name" value="DinB/YfiT-like"/>
</dbReference>
<organism evidence="2 3">
    <name type="scientific">Phaeocystidibacter luteus</name>
    <dbReference type="NCBI Taxonomy" id="911197"/>
    <lineage>
        <taxon>Bacteria</taxon>
        <taxon>Pseudomonadati</taxon>
        <taxon>Bacteroidota</taxon>
        <taxon>Flavobacteriia</taxon>
        <taxon>Flavobacteriales</taxon>
        <taxon>Phaeocystidibacteraceae</taxon>
        <taxon>Phaeocystidibacter</taxon>
    </lineage>
</organism>
<evidence type="ECO:0000313" key="2">
    <source>
        <dbReference type="EMBL" id="KAB2814853.1"/>
    </source>
</evidence>
<proteinExistence type="predicted"/>
<evidence type="ECO:0000259" key="1">
    <source>
        <dbReference type="Pfam" id="PF12867"/>
    </source>
</evidence>
<dbReference type="InterPro" id="IPR024775">
    <property type="entry name" value="DinB-like"/>
</dbReference>
<dbReference type="GO" id="GO:0016787">
    <property type="term" value="F:hydrolase activity"/>
    <property type="evidence" value="ECO:0007669"/>
    <property type="project" value="UniProtKB-KW"/>
</dbReference>